<reference evidence="1" key="1">
    <citation type="submission" date="2020-08" db="EMBL/GenBank/DDBJ databases">
        <title>Multicomponent nature underlies the extraordinary mechanical properties of spider dragline silk.</title>
        <authorList>
            <person name="Kono N."/>
            <person name="Nakamura H."/>
            <person name="Mori M."/>
            <person name="Yoshida Y."/>
            <person name="Ohtoshi R."/>
            <person name="Malay A.D."/>
            <person name="Moran D.A.P."/>
            <person name="Tomita M."/>
            <person name="Numata K."/>
            <person name="Arakawa K."/>
        </authorList>
    </citation>
    <scope>NUCLEOTIDE SEQUENCE</scope>
</reference>
<sequence length="87" mass="9371">MTLSQCHKQKQKGCCSCPQSSCLSPHTWGRSSGWCHSPLNGSIPARPHPHTIVCSTPGSSEWAARERKKSGLCEGRCSKGKVKAGIH</sequence>
<gene>
    <name evidence="1" type="ORF">NPIL_469871</name>
</gene>
<accession>A0A8X6NGS5</accession>
<evidence type="ECO:0000313" key="2">
    <source>
        <dbReference type="Proteomes" id="UP000887013"/>
    </source>
</evidence>
<evidence type="ECO:0000313" key="1">
    <source>
        <dbReference type="EMBL" id="GFT12443.1"/>
    </source>
</evidence>
<proteinExistence type="predicted"/>
<comment type="caution">
    <text evidence="1">The sequence shown here is derived from an EMBL/GenBank/DDBJ whole genome shotgun (WGS) entry which is preliminary data.</text>
</comment>
<dbReference type="EMBL" id="BMAW01104111">
    <property type="protein sequence ID" value="GFT12443.1"/>
    <property type="molecule type" value="Genomic_DNA"/>
</dbReference>
<dbReference type="OrthoDB" id="10362945at2759"/>
<dbReference type="AlphaFoldDB" id="A0A8X6NGS5"/>
<name>A0A8X6NGS5_NEPPI</name>
<keyword evidence="2" id="KW-1185">Reference proteome</keyword>
<protein>
    <submittedName>
        <fullName evidence="1">Uncharacterized protein</fullName>
    </submittedName>
</protein>
<organism evidence="1 2">
    <name type="scientific">Nephila pilipes</name>
    <name type="common">Giant wood spider</name>
    <name type="synonym">Nephila maculata</name>
    <dbReference type="NCBI Taxonomy" id="299642"/>
    <lineage>
        <taxon>Eukaryota</taxon>
        <taxon>Metazoa</taxon>
        <taxon>Ecdysozoa</taxon>
        <taxon>Arthropoda</taxon>
        <taxon>Chelicerata</taxon>
        <taxon>Arachnida</taxon>
        <taxon>Araneae</taxon>
        <taxon>Araneomorphae</taxon>
        <taxon>Entelegynae</taxon>
        <taxon>Araneoidea</taxon>
        <taxon>Nephilidae</taxon>
        <taxon>Nephila</taxon>
    </lineage>
</organism>
<dbReference type="Proteomes" id="UP000887013">
    <property type="component" value="Unassembled WGS sequence"/>
</dbReference>